<evidence type="ECO:0000313" key="2">
    <source>
        <dbReference type="Proteomes" id="UP000026960"/>
    </source>
</evidence>
<dbReference type="Gramene" id="OBART05G02160.1">
    <property type="protein sequence ID" value="OBART05G02160.1"/>
    <property type="gene ID" value="OBART05G02160"/>
</dbReference>
<keyword evidence="2" id="KW-1185">Reference proteome</keyword>
<evidence type="ECO:0000313" key="1">
    <source>
        <dbReference type="EnsemblPlants" id="OBART05G02160.1"/>
    </source>
</evidence>
<name>A0A0D3G2V0_9ORYZ</name>
<accession>A0A0D3G2V0</accession>
<dbReference type="Proteomes" id="UP000026960">
    <property type="component" value="Chromosome 5"/>
</dbReference>
<reference evidence="1" key="2">
    <citation type="submission" date="2015-03" db="UniProtKB">
        <authorList>
            <consortium name="EnsemblPlants"/>
        </authorList>
    </citation>
    <scope>IDENTIFICATION</scope>
</reference>
<dbReference type="AlphaFoldDB" id="A0A0D3G2V0"/>
<dbReference type="EnsemblPlants" id="OBART05G02160.1">
    <property type="protein sequence ID" value="OBART05G02160.1"/>
    <property type="gene ID" value="OBART05G02160"/>
</dbReference>
<dbReference type="PaxDb" id="65489-OBART05G02160.1"/>
<reference evidence="1" key="1">
    <citation type="journal article" date="2009" name="Rice">
        <title>De Novo Next Generation Sequencing of Plant Genomes.</title>
        <authorList>
            <person name="Rounsley S."/>
            <person name="Marri P.R."/>
            <person name="Yu Y."/>
            <person name="He R."/>
            <person name="Sisneros N."/>
            <person name="Goicoechea J.L."/>
            <person name="Lee S.J."/>
            <person name="Angelova A."/>
            <person name="Kudrna D."/>
            <person name="Luo M."/>
            <person name="Affourtit J."/>
            <person name="Desany B."/>
            <person name="Knight J."/>
            <person name="Niazi F."/>
            <person name="Egholm M."/>
            <person name="Wing R.A."/>
        </authorList>
    </citation>
    <scope>NUCLEOTIDE SEQUENCE [LARGE SCALE GENOMIC DNA]</scope>
    <source>
        <strain evidence="1">cv. IRGC 105608</strain>
    </source>
</reference>
<proteinExistence type="predicted"/>
<protein>
    <submittedName>
        <fullName evidence="1">Uncharacterized protein</fullName>
    </submittedName>
</protein>
<sequence>MLVVVRLDVPEELVEVALLELLAAEAVAIAGAGVTTMVRADGHELGRVRLLLVDGAHLLRDSPQTHHGSSGYQPCAVMVDLTEKANPFMRIEEHKKEQCRLQLKVLSFRVQQKLIPTLIG</sequence>
<organism evidence="1">
    <name type="scientific">Oryza barthii</name>
    <dbReference type="NCBI Taxonomy" id="65489"/>
    <lineage>
        <taxon>Eukaryota</taxon>
        <taxon>Viridiplantae</taxon>
        <taxon>Streptophyta</taxon>
        <taxon>Embryophyta</taxon>
        <taxon>Tracheophyta</taxon>
        <taxon>Spermatophyta</taxon>
        <taxon>Magnoliopsida</taxon>
        <taxon>Liliopsida</taxon>
        <taxon>Poales</taxon>
        <taxon>Poaceae</taxon>
        <taxon>BOP clade</taxon>
        <taxon>Oryzoideae</taxon>
        <taxon>Oryzeae</taxon>
        <taxon>Oryzinae</taxon>
        <taxon>Oryza</taxon>
    </lineage>
</organism>
<dbReference type="HOGENOM" id="CLU_2053215_0_0_1"/>